<dbReference type="PANTHER" id="PTHR31218">
    <property type="entry name" value="WAT1-RELATED PROTEIN"/>
    <property type="match status" value="1"/>
</dbReference>
<comment type="similarity">
    <text evidence="2 6">Belongs to the drug/metabolite transporter (DMT) superfamily. Plant drug/metabolite exporter (P-DME) (TC 2.A.7.4) family.</text>
</comment>
<evidence type="ECO:0000256" key="1">
    <source>
        <dbReference type="ARBA" id="ARBA00004141"/>
    </source>
</evidence>
<evidence type="ECO:0000256" key="4">
    <source>
        <dbReference type="ARBA" id="ARBA00022989"/>
    </source>
</evidence>
<accession>A0A6P3ZGK0</accession>
<proteinExistence type="inferred from homology"/>
<gene>
    <name evidence="9" type="primary">LOC107414950</name>
</gene>
<keyword evidence="4 6" id="KW-1133">Transmembrane helix</keyword>
<evidence type="ECO:0000259" key="7">
    <source>
        <dbReference type="Pfam" id="PF00892"/>
    </source>
</evidence>
<dbReference type="SUPFAM" id="SSF103481">
    <property type="entry name" value="Multidrug resistance efflux transporter EmrE"/>
    <property type="match status" value="2"/>
</dbReference>
<evidence type="ECO:0000313" key="9">
    <source>
        <dbReference type="RefSeq" id="XP_015878656.1"/>
    </source>
</evidence>
<feature type="transmembrane region" description="Helical" evidence="6">
    <location>
        <begin position="306"/>
        <end position="323"/>
    </location>
</feature>
<evidence type="ECO:0000256" key="6">
    <source>
        <dbReference type="RuleBase" id="RU363077"/>
    </source>
</evidence>
<keyword evidence="8" id="KW-1185">Reference proteome</keyword>
<organism evidence="8 9">
    <name type="scientific">Ziziphus jujuba</name>
    <name type="common">Chinese jujube</name>
    <name type="synonym">Ziziphus sativa</name>
    <dbReference type="NCBI Taxonomy" id="326968"/>
    <lineage>
        <taxon>Eukaryota</taxon>
        <taxon>Viridiplantae</taxon>
        <taxon>Streptophyta</taxon>
        <taxon>Embryophyta</taxon>
        <taxon>Tracheophyta</taxon>
        <taxon>Spermatophyta</taxon>
        <taxon>Magnoliopsida</taxon>
        <taxon>eudicotyledons</taxon>
        <taxon>Gunneridae</taxon>
        <taxon>Pentapetalae</taxon>
        <taxon>rosids</taxon>
        <taxon>fabids</taxon>
        <taxon>Rosales</taxon>
        <taxon>Rhamnaceae</taxon>
        <taxon>Paliureae</taxon>
        <taxon>Ziziphus</taxon>
    </lineage>
</organism>
<feature type="transmembrane region" description="Helical" evidence="6">
    <location>
        <begin position="42"/>
        <end position="65"/>
    </location>
</feature>
<dbReference type="Proteomes" id="UP001652623">
    <property type="component" value="Chromosome 8"/>
</dbReference>
<feature type="transmembrane region" description="Helical" evidence="6">
    <location>
        <begin position="77"/>
        <end position="99"/>
    </location>
</feature>
<dbReference type="InterPro" id="IPR000620">
    <property type="entry name" value="EamA_dom"/>
</dbReference>
<feature type="transmembrane region" description="Helical" evidence="6">
    <location>
        <begin position="280"/>
        <end position="300"/>
    </location>
</feature>
<feature type="transmembrane region" description="Helical" evidence="6">
    <location>
        <begin position="183"/>
        <end position="203"/>
    </location>
</feature>
<evidence type="ECO:0000313" key="8">
    <source>
        <dbReference type="Proteomes" id="UP001652623"/>
    </source>
</evidence>
<dbReference type="InterPro" id="IPR030184">
    <property type="entry name" value="WAT1-related"/>
</dbReference>
<keyword evidence="3 6" id="KW-0812">Transmembrane</keyword>
<feature type="transmembrane region" description="Helical" evidence="6">
    <location>
        <begin position="254"/>
        <end position="273"/>
    </location>
</feature>
<dbReference type="GO" id="GO:0016020">
    <property type="term" value="C:membrane"/>
    <property type="evidence" value="ECO:0007669"/>
    <property type="project" value="UniProtKB-SubCell"/>
</dbReference>
<dbReference type="Pfam" id="PF00892">
    <property type="entry name" value="EamA"/>
    <property type="match status" value="2"/>
</dbReference>
<evidence type="ECO:0000256" key="5">
    <source>
        <dbReference type="ARBA" id="ARBA00023136"/>
    </source>
</evidence>
<keyword evidence="5 6" id="KW-0472">Membrane</keyword>
<dbReference type="RefSeq" id="XP_015878656.1">
    <property type="nucleotide sequence ID" value="XM_016023170.4"/>
</dbReference>
<comment type="subcellular location">
    <subcellularLocation>
        <location evidence="1 6">Membrane</location>
        <topology evidence="1 6">Multi-pass membrane protein</topology>
    </subcellularLocation>
</comment>
<sequence>MDMGFVKKWFKWSQIVLAMLMVQMFATGLQLLSRVILGQGTFIFALMAYRHVVAALCVAPLAFFFERKNPKKLSWTVWLWLFINSLIGITSAMSLYYYGLRDTTATYATNYLNLIPIVTFVLSTVTRIEKLNLHTRAGKIKTLGATLSVAGALTTSLYKGKALHLVHHSFNNTVNVKEVHENYVIGTLMLVGSCISYATWFIVQVKLMKIFPFRYTATMLACIIASLQSAAIGLCLDRRKAVWRLGWNLQLITILYSGALATAATFCLLTWAISKKGATYPSMFNPLTLIFVALLEAVILGQAIRVGTLIGMVLIAAGLYSYLCGRTKELEILAQLKVDNAENPISANAEPAGLQLTAIVMPSVSPDVEKAVGRK</sequence>
<name>A0A6P3ZGK0_ZIZJJ</name>
<dbReference type="GeneID" id="107414950"/>
<feature type="transmembrane region" description="Helical" evidence="6">
    <location>
        <begin position="215"/>
        <end position="234"/>
    </location>
</feature>
<dbReference type="GO" id="GO:0022857">
    <property type="term" value="F:transmembrane transporter activity"/>
    <property type="evidence" value="ECO:0007669"/>
    <property type="project" value="InterPro"/>
</dbReference>
<evidence type="ECO:0000256" key="3">
    <source>
        <dbReference type="ARBA" id="ARBA00022692"/>
    </source>
</evidence>
<dbReference type="InterPro" id="IPR037185">
    <property type="entry name" value="EmrE-like"/>
</dbReference>
<evidence type="ECO:0000256" key="2">
    <source>
        <dbReference type="ARBA" id="ARBA00007635"/>
    </source>
</evidence>
<protein>
    <recommendedName>
        <fullName evidence="6">WAT1-related protein</fullName>
    </recommendedName>
</protein>
<feature type="transmembrane region" description="Helical" evidence="6">
    <location>
        <begin position="111"/>
        <end position="128"/>
    </location>
</feature>
<feature type="domain" description="EamA" evidence="7">
    <location>
        <begin position="15"/>
        <end position="153"/>
    </location>
</feature>
<feature type="domain" description="EamA" evidence="7">
    <location>
        <begin position="185"/>
        <end position="320"/>
    </location>
</feature>
<reference evidence="9" key="1">
    <citation type="submission" date="2025-08" db="UniProtKB">
        <authorList>
            <consortium name="RefSeq"/>
        </authorList>
    </citation>
    <scope>IDENTIFICATION</scope>
    <source>
        <tissue evidence="9">Seedling</tissue>
    </source>
</reference>
<dbReference type="InParanoid" id="A0A6P3ZGK0"/>
<dbReference type="AlphaFoldDB" id="A0A6P3ZGK0"/>
<feature type="transmembrane region" description="Helical" evidence="6">
    <location>
        <begin position="12"/>
        <end position="36"/>
    </location>
</feature>
<dbReference type="KEGG" id="zju:107414950"/>